<dbReference type="NCBIfam" id="NF001614">
    <property type="entry name" value="PRK00402.1"/>
    <property type="match status" value="1"/>
</dbReference>
<dbReference type="Proteomes" id="UP000002574">
    <property type="component" value="Chromosome"/>
</dbReference>
<dbReference type="AlphaFoldDB" id="D3DHB3"/>
<dbReference type="InterPro" id="IPR001030">
    <property type="entry name" value="Acoase/IPM_deHydtase_lsu_aba"/>
</dbReference>
<proteinExistence type="predicted"/>
<evidence type="ECO:0000256" key="3">
    <source>
        <dbReference type="ARBA" id="ARBA00012926"/>
    </source>
</evidence>
<dbReference type="KEGG" id="hte:Hydth_0755"/>
<dbReference type="PANTHER" id="PTHR43160:SF3">
    <property type="entry name" value="ACONITATE HYDRATASE, MITOCHONDRIAL"/>
    <property type="match status" value="1"/>
</dbReference>
<evidence type="ECO:0000256" key="10">
    <source>
        <dbReference type="ARBA" id="ARBA00031977"/>
    </source>
</evidence>
<dbReference type="InterPro" id="IPR036008">
    <property type="entry name" value="Aconitase_4Fe-4S_dom"/>
</dbReference>
<dbReference type="PROSITE" id="PS01244">
    <property type="entry name" value="ACONITASE_2"/>
    <property type="match status" value="1"/>
</dbReference>
<dbReference type="EMBL" id="AP011112">
    <property type="protein sequence ID" value="BAI69215.1"/>
    <property type="molecule type" value="Genomic_DNA"/>
</dbReference>
<dbReference type="UniPathway" id="UPA00223">
    <property type="reaction ID" value="UER00718"/>
</dbReference>
<dbReference type="CDD" id="cd01585">
    <property type="entry name" value="AcnA_Bact"/>
    <property type="match status" value="1"/>
</dbReference>
<keyword evidence="5" id="KW-0479">Metal-binding</keyword>
<evidence type="ECO:0000256" key="4">
    <source>
        <dbReference type="ARBA" id="ARBA00019378"/>
    </source>
</evidence>
<comment type="pathway">
    <text evidence="2">Carbohydrate metabolism; tricarboxylic acid cycle; isocitrate from oxaloacetate: step 2/2.</text>
</comment>
<dbReference type="EC" id="4.2.1.3" evidence="3"/>
<evidence type="ECO:0000256" key="8">
    <source>
        <dbReference type="ARBA" id="ARBA00023501"/>
    </source>
</evidence>
<dbReference type="GO" id="GO:0003994">
    <property type="term" value="F:aconitate hydratase activity"/>
    <property type="evidence" value="ECO:0007669"/>
    <property type="project" value="UniProtKB-EC"/>
</dbReference>
<evidence type="ECO:0000259" key="11">
    <source>
        <dbReference type="Pfam" id="PF00330"/>
    </source>
</evidence>
<evidence type="ECO:0000256" key="9">
    <source>
        <dbReference type="ARBA" id="ARBA00031081"/>
    </source>
</evidence>
<evidence type="ECO:0000256" key="5">
    <source>
        <dbReference type="ARBA" id="ARBA00022723"/>
    </source>
</evidence>
<dbReference type="PATRIC" id="fig|608538.5.peg.765"/>
<keyword evidence="7" id="KW-0411">Iron-sulfur</keyword>
<dbReference type="GO" id="GO:0046872">
    <property type="term" value="F:metal ion binding"/>
    <property type="evidence" value="ECO:0007669"/>
    <property type="project" value="UniProtKB-KW"/>
</dbReference>
<feature type="domain" description="Aconitase/3-isopropylmalate dehydratase large subunit alpha/beta/alpha" evidence="11">
    <location>
        <begin position="9"/>
        <end position="408"/>
    </location>
</feature>
<dbReference type="Pfam" id="PF00694">
    <property type="entry name" value="Aconitase_C"/>
    <property type="match status" value="1"/>
</dbReference>
<dbReference type="InterPro" id="IPR000573">
    <property type="entry name" value="AconitaseA/IPMdHydase_ssu_swvl"/>
</dbReference>
<evidence type="ECO:0000313" key="13">
    <source>
        <dbReference type="EMBL" id="BAI69215.1"/>
    </source>
</evidence>
<keyword evidence="14" id="KW-1185">Reference proteome</keyword>
<dbReference type="SUPFAM" id="SSF53732">
    <property type="entry name" value="Aconitase iron-sulfur domain"/>
    <property type="match status" value="1"/>
</dbReference>
<dbReference type="NCBIfam" id="NF005558">
    <property type="entry name" value="PRK07229.1"/>
    <property type="match status" value="1"/>
</dbReference>
<dbReference type="Gene3D" id="3.20.19.10">
    <property type="entry name" value="Aconitase, domain 4"/>
    <property type="match status" value="1"/>
</dbReference>
<dbReference type="RefSeq" id="WP_012963396.1">
    <property type="nucleotide sequence ID" value="NC_013799.1"/>
</dbReference>
<dbReference type="KEGG" id="hth:HTH_0755"/>
<sequence length="660" mass="72132">MAKGTVAYKIIEKHLVSGRLIPGEEIAIKIDQTLTQDATGTMAYLQFEAMGVDRVKTELSVSYIDHNMLQTDYKNPDDHKYLMSVAKRYGVYLSKPGNGICHQVHVERFAKPGKTLLGSDSHTPTSGGVGMLAIGAGGLDVAAAMAGEPFYLKMPRIVGVKLTGTLPPWVTAKDIILELLRRLTVKGGVGKIFEYFGEGIKELSVPERATITNMGAELGATTSIFPSDEITRAYLKAQGREEDWIELLPDENAEYDEVIEINLSELEPLIACPHSPDNVVPVREVEGVKVDQVVIGSCTNSSFVDLTRAGKMLEGRRIHPDVIFAVAPGSKQALELIAQEGILLNFLKAGARVLESACGPCIGMGYAPPSGGVSVRSFNRNFEGRSGTKDAKVYLASPEVCVASAIAGEIIDPRRLAEREGIKWIKVQMPERFPYGDEAIIPPLPEEEAKKVEIYRGPNIAPLPEFDELPTEIQGEVSLIVGDNITTDHIMPAGANILPLRSNIYAISEYVYHYVDPEFVSRAKKIRDEKGIANIIIGGENYGQGSSREHAALAPRFLGVRVVIAKSFARIHHANLINFGILPLEFVDKRDYAKFSLGDEVHIPELIDRLKGGKEILVINKTTKEEIACKYSLTPKQVSVLLSGGLLRWIKNKQKVSVGG</sequence>
<dbReference type="PROSITE" id="PS00450">
    <property type="entry name" value="ACONITASE_1"/>
    <property type="match status" value="1"/>
</dbReference>
<feature type="domain" description="Aconitase A/isopropylmalate dehydratase small subunit swivel" evidence="12">
    <location>
        <begin position="514"/>
        <end position="587"/>
    </location>
</feature>
<dbReference type="OrthoDB" id="9764318at2"/>
<dbReference type="GO" id="GO:0005829">
    <property type="term" value="C:cytosol"/>
    <property type="evidence" value="ECO:0007669"/>
    <property type="project" value="TreeGrafter"/>
</dbReference>
<evidence type="ECO:0000256" key="7">
    <source>
        <dbReference type="ARBA" id="ARBA00023014"/>
    </source>
</evidence>
<dbReference type="InterPro" id="IPR006250">
    <property type="entry name" value="Aconitase_put"/>
</dbReference>
<dbReference type="SUPFAM" id="SSF52016">
    <property type="entry name" value="LeuD/IlvD-like"/>
    <property type="match status" value="1"/>
</dbReference>
<comment type="cofactor">
    <cofactor evidence="1">
        <name>[4Fe-4S] cluster</name>
        <dbReference type="ChEBI" id="CHEBI:49883"/>
    </cofactor>
</comment>
<dbReference type="PRINTS" id="PR00415">
    <property type="entry name" value="ACONITASE"/>
</dbReference>
<dbReference type="PANTHER" id="PTHR43160">
    <property type="entry name" value="ACONITATE HYDRATASE B"/>
    <property type="match status" value="1"/>
</dbReference>
<accession>D3DHB3</accession>
<dbReference type="InterPro" id="IPR050926">
    <property type="entry name" value="Aconitase/IPM_isomerase"/>
</dbReference>
<dbReference type="CDD" id="cd01579">
    <property type="entry name" value="AcnA_Bact_Swivel"/>
    <property type="match status" value="1"/>
</dbReference>
<dbReference type="FunFam" id="3.30.499.10:FF:000019">
    <property type="entry name" value="Aconitate hydratase"/>
    <property type="match status" value="1"/>
</dbReference>
<reference evidence="13 14" key="1">
    <citation type="journal article" date="2010" name="J. Bacteriol.">
        <title>Complete genome sequence of the thermophilic, obligately chemolithoautotrophic hydrogen-oxidizing bacterium Hydrogenobacter thermophilus TK-6.</title>
        <authorList>
            <person name="Arai H."/>
            <person name="Kanbe H."/>
            <person name="Ishii M."/>
            <person name="Igarashi Y."/>
        </authorList>
    </citation>
    <scope>NUCLEOTIDE SEQUENCE [LARGE SCALE GENOMIC DNA]</scope>
    <source>
        <strain evidence="14">DSM 6534 / IAM 12695 / TK-6 [Tokyo]</strain>
    </source>
</reference>
<keyword evidence="6" id="KW-0408">Iron</keyword>
<dbReference type="GO" id="GO:0006099">
    <property type="term" value="P:tricarboxylic acid cycle"/>
    <property type="evidence" value="ECO:0007669"/>
    <property type="project" value="UniProtKB-UniPathway"/>
</dbReference>
<organism evidence="13 14">
    <name type="scientific">Hydrogenobacter thermophilus (strain DSM 6534 / IAM 12695 / TK-6)</name>
    <dbReference type="NCBI Taxonomy" id="608538"/>
    <lineage>
        <taxon>Bacteria</taxon>
        <taxon>Pseudomonadati</taxon>
        <taxon>Aquificota</taxon>
        <taxon>Aquificia</taxon>
        <taxon>Aquificales</taxon>
        <taxon>Aquificaceae</taxon>
        <taxon>Hydrogenobacter</taxon>
    </lineage>
</organism>
<evidence type="ECO:0000256" key="6">
    <source>
        <dbReference type="ARBA" id="ARBA00023004"/>
    </source>
</evidence>
<evidence type="ECO:0000259" key="12">
    <source>
        <dbReference type="Pfam" id="PF00694"/>
    </source>
</evidence>
<dbReference type="STRING" id="608538.HTH_0755"/>
<dbReference type="GO" id="GO:0051539">
    <property type="term" value="F:4 iron, 4 sulfur cluster binding"/>
    <property type="evidence" value="ECO:0007669"/>
    <property type="project" value="TreeGrafter"/>
</dbReference>
<dbReference type="InterPro" id="IPR015931">
    <property type="entry name" value="Acnase/IPM_dHydase_lsu_aba_1/3"/>
</dbReference>
<dbReference type="Pfam" id="PF00330">
    <property type="entry name" value="Aconitase"/>
    <property type="match status" value="1"/>
</dbReference>
<evidence type="ECO:0000313" key="14">
    <source>
        <dbReference type="Proteomes" id="UP000002574"/>
    </source>
</evidence>
<comment type="catalytic activity">
    <reaction evidence="8">
        <text>citrate = D-threo-isocitrate</text>
        <dbReference type="Rhea" id="RHEA:10336"/>
        <dbReference type="ChEBI" id="CHEBI:15562"/>
        <dbReference type="ChEBI" id="CHEBI:16947"/>
        <dbReference type="EC" id="4.2.1.3"/>
    </reaction>
</comment>
<dbReference type="Gene3D" id="3.30.499.10">
    <property type="entry name" value="Aconitase, domain 3"/>
    <property type="match status" value="2"/>
</dbReference>
<dbReference type="eggNOG" id="COG1048">
    <property type="taxonomic scope" value="Bacteria"/>
</dbReference>
<dbReference type="FunFam" id="3.30.499.10:FF:000022">
    <property type="entry name" value="Aconitate hydratase"/>
    <property type="match status" value="1"/>
</dbReference>
<evidence type="ECO:0000256" key="2">
    <source>
        <dbReference type="ARBA" id="ARBA00004717"/>
    </source>
</evidence>
<gene>
    <name evidence="13" type="primary">acnA</name>
    <name evidence="13" type="ordered locus">HTH_0755</name>
</gene>
<dbReference type="NCBIfam" id="TIGR01342">
    <property type="entry name" value="acon_putative"/>
    <property type="match status" value="1"/>
</dbReference>
<evidence type="ECO:0000256" key="1">
    <source>
        <dbReference type="ARBA" id="ARBA00001966"/>
    </source>
</evidence>
<name>D3DHB3_HYDTT</name>
<dbReference type="InterPro" id="IPR018136">
    <property type="entry name" value="Aconitase_4Fe-4S_BS"/>
</dbReference>
<dbReference type="InterPro" id="IPR015928">
    <property type="entry name" value="Aconitase/3IPM_dehydase_swvl"/>
</dbReference>
<protein>
    <recommendedName>
        <fullName evidence="4">Aconitate hydratase A</fullName>
        <ecNumber evidence="3">4.2.1.3</ecNumber>
    </recommendedName>
    <alternativeName>
        <fullName evidence="10">Iron-responsive protein-like</fullName>
    </alternativeName>
    <alternativeName>
        <fullName evidence="9">RNA-binding protein</fullName>
    </alternativeName>
</protein>